<name>A0ABR2K2V8_9EUKA</name>
<protein>
    <recommendedName>
        <fullName evidence="3">Vps53 N-terminal domain-containing protein</fullName>
    </recommendedName>
</protein>
<proteinExistence type="predicted"/>
<evidence type="ECO:0008006" key="3">
    <source>
        <dbReference type="Google" id="ProtNLM"/>
    </source>
</evidence>
<accession>A0ABR2K2V8</accession>
<evidence type="ECO:0000313" key="1">
    <source>
        <dbReference type="EMBL" id="KAK8885450.1"/>
    </source>
</evidence>
<dbReference type="EMBL" id="JAPFFF010000007">
    <property type="protein sequence ID" value="KAK8885450.1"/>
    <property type="molecule type" value="Genomic_DNA"/>
</dbReference>
<organism evidence="1 2">
    <name type="scientific">Tritrichomonas musculus</name>
    <dbReference type="NCBI Taxonomy" id="1915356"/>
    <lineage>
        <taxon>Eukaryota</taxon>
        <taxon>Metamonada</taxon>
        <taxon>Parabasalia</taxon>
        <taxon>Tritrichomonadida</taxon>
        <taxon>Tritrichomonadidae</taxon>
        <taxon>Tritrichomonas</taxon>
    </lineage>
</organism>
<sequence length="134" mass="15393">MSSDDFEADISFAKRKKELQSLYKEFQSALIQMKSIPEFTADDTVLSSKSSILQAQNQKKSSQIQMNYEIHSLIREIQSLKNETIEIKDSLQRAAKGRQYARIVQIIEKVDCLIKVLSSHMLRAQSILNSIERV</sequence>
<keyword evidence="2" id="KW-1185">Reference proteome</keyword>
<gene>
    <name evidence="1" type="ORF">M9Y10_040898</name>
</gene>
<reference evidence="1 2" key="1">
    <citation type="submission" date="2024-04" db="EMBL/GenBank/DDBJ databases">
        <title>Tritrichomonas musculus Genome.</title>
        <authorList>
            <person name="Alves-Ferreira E."/>
            <person name="Grigg M."/>
            <person name="Lorenzi H."/>
            <person name="Galac M."/>
        </authorList>
    </citation>
    <scope>NUCLEOTIDE SEQUENCE [LARGE SCALE GENOMIC DNA]</scope>
    <source>
        <strain evidence="1 2">EAF2021</strain>
    </source>
</reference>
<dbReference type="Proteomes" id="UP001470230">
    <property type="component" value="Unassembled WGS sequence"/>
</dbReference>
<evidence type="ECO:0000313" key="2">
    <source>
        <dbReference type="Proteomes" id="UP001470230"/>
    </source>
</evidence>
<comment type="caution">
    <text evidence="1">The sequence shown here is derived from an EMBL/GenBank/DDBJ whole genome shotgun (WGS) entry which is preliminary data.</text>
</comment>